<dbReference type="PROSITE" id="PS50944">
    <property type="entry name" value="HTH_DTXR"/>
    <property type="match status" value="1"/>
</dbReference>
<dbReference type="InterPro" id="IPR022689">
    <property type="entry name" value="Iron_dep_repressor"/>
</dbReference>
<dbReference type="CDD" id="cd00090">
    <property type="entry name" value="HTH_ARSR"/>
    <property type="match status" value="1"/>
</dbReference>
<dbReference type="GO" id="GO:0045892">
    <property type="term" value="P:negative regulation of DNA-templated transcription"/>
    <property type="evidence" value="ECO:0007669"/>
    <property type="project" value="TreeGrafter"/>
</dbReference>
<feature type="domain" description="HTH dtxR-type" evidence="13">
    <location>
        <begin position="1"/>
        <end position="68"/>
    </location>
</feature>
<dbReference type="InterPro" id="IPR036390">
    <property type="entry name" value="WH_DNA-bd_sf"/>
</dbReference>
<dbReference type="Gene3D" id="1.10.60.10">
    <property type="entry name" value="Iron dependent repressor, metal binding and dimerisation domain"/>
    <property type="match status" value="1"/>
</dbReference>
<dbReference type="InterPro" id="IPR011991">
    <property type="entry name" value="ArsR-like_HTH"/>
</dbReference>
<dbReference type="SUPFAM" id="SSF46785">
    <property type="entry name" value="Winged helix' DNA-binding domain"/>
    <property type="match status" value="1"/>
</dbReference>
<evidence type="ECO:0000256" key="2">
    <source>
        <dbReference type="ARBA" id="ARBA00007871"/>
    </source>
</evidence>
<dbReference type="InterPro" id="IPR001367">
    <property type="entry name" value="Fe_dep_repressor"/>
</dbReference>
<dbReference type="SUPFAM" id="SSF47979">
    <property type="entry name" value="Iron-dependent repressor protein, dimerization domain"/>
    <property type="match status" value="1"/>
</dbReference>
<reference evidence="15" key="1">
    <citation type="submission" date="2016-10" db="EMBL/GenBank/DDBJ databases">
        <authorList>
            <person name="Varghese N."/>
        </authorList>
    </citation>
    <scope>NUCLEOTIDE SEQUENCE [LARGE SCALE GENOMIC DNA]</scope>
    <source>
        <strain evidence="15">DSM 24868</strain>
    </source>
</reference>
<keyword evidence="5" id="KW-0678">Repressor</keyword>
<dbReference type="Pfam" id="PF04023">
    <property type="entry name" value="FeoA"/>
    <property type="match status" value="1"/>
</dbReference>
<keyword evidence="11" id="KW-0464">Manganese</keyword>
<evidence type="ECO:0000256" key="4">
    <source>
        <dbReference type="ARBA" id="ARBA00022490"/>
    </source>
</evidence>
<dbReference type="GO" id="GO:0046914">
    <property type="term" value="F:transition metal ion binding"/>
    <property type="evidence" value="ECO:0007669"/>
    <property type="project" value="InterPro"/>
</dbReference>
<dbReference type="GO" id="GO:0005737">
    <property type="term" value="C:cytoplasm"/>
    <property type="evidence" value="ECO:0007669"/>
    <property type="project" value="UniProtKB-SubCell"/>
</dbReference>
<comment type="similarity">
    <text evidence="2">Belongs to the DtxR/MntR family.</text>
</comment>
<proteinExistence type="inferred from homology"/>
<dbReference type="InterPro" id="IPR038157">
    <property type="entry name" value="FeoA_core_dom"/>
</dbReference>
<keyword evidence="10" id="KW-0804">Transcription</keyword>
<dbReference type="eggNOG" id="COG1321">
    <property type="taxonomic scope" value="Bacteria"/>
</dbReference>
<dbReference type="SUPFAM" id="SSF50037">
    <property type="entry name" value="C-terminal domain of transcriptional repressors"/>
    <property type="match status" value="1"/>
</dbReference>
<dbReference type="Proteomes" id="UP000183315">
    <property type="component" value="Unassembled WGS sequence"/>
</dbReference>
<evidence type="ECO:0000256" key="10">
    <source>
        <dbReference type="ARBA" id="ARBA00023163"/>
    </source>
</evidence>
<evidence type="ECO:0000256" key="8">
    <source>
        <dbReference type="ARBA" id="ARBA00023125"/>
    </source>
</evidence>
<dbReference type="InterPro" id="IPR036421">
    <property type="entry name" value="Fe_dep_repressor_sf"/>
</dbReference>
<keyword evidence="4" id="KW-0963">Cytoplasm</keyword>
<dbReference type="RefSeq" id="WP_042212874.1">
    <property type="nucleotide sequence ID" value="NZ_BBLU01000002.1"/>
</dbReference>
<dbReference type="EMBL" id="FNZI01000001">
    <property type="protein sequence ID" value="SEI97510.1"/>
    <property type="molecule type" value="Genomic_DNA"/>
</dbReference>
<gene>
    <name evidence="14" type="ORF">SAMN05421637_0609</name>
</gene>
<dbReference type="GO" id="GO:0003700">
    <property type="term" value="F:DNA-binding transcription factor activity"/>
    <property type="evidence" value="ECO:0007669"/>
    <property type="project" value="InterPro"/>
</dbReference>
<evidence type="ECO:0000313" key="14">
    <source>
        <dbReference type="EMBL" id="SEI97510.1"/>
    </source>
</evidence>
<keyword evidence="6" id="KW-0408">Iron</keyword>
<comment type="subunit">
    <text evidence="3">Homodimer.</text>
</comment>
<dbReference type="GO" id="GO:0046983">
    <property type="term" value="F:protein dimerization activity"/>
    <property type="evidence" value="ECO:0007669"/>
    <property type="project" value="InterPro"/>
</dbReference>
<dbReference type="Pfam" id="PF01325">
    <property type="entry name" value="Fe_dep_repress"/>
    <property type="match status" value="1"/>
</dbReference>
<evidence type="ECO:0000256" key="12">
    <source>
        <dbReference type="ARBA" id="ARBA00032593"/>
    </source>
</evidence>
<dbReference type="GO" id="GO:0003677">
    <property type="term" value="F:DNA binding"/>
    <property type="evidence" value="ECO:0007669"/>
    <property type="project" value="UniProtKB-KW"/>
</dbReference>
<accession>A0A1H6VA27</accession>
<keyword evidence="8" id="KW-0238">DNA-binding</keyword>
<dbReference type="AlphaFoldDB" id="A0A1H6VA27"/>
<keyword evidence="7" id="KW-0805">Transcription regulation</keyword>
<organism evidence="14 15">
    <name type="scientific">Demequina mangrovi</name>
    <dbReference type="NCBI Taxonomy" id="1043493"/>
    <lineage>
        <taxon>Bacteria</taxon>
        <taxon>Bacillati</taxon>
        <taxon>Actinomycetota</taxon>
        <taxon>Actinomycetes</taxon>
        <taxon>Micrococcales</taxon>
        <taxon>Demequinaceae</taxon>
        <taxon>Demequina</taxon>
    </lineage>
</organism>
<evidence type="ECO:0000313" key="15">
    <source>
        <dbReference type="Proteomes" id="UP000183315"/>
    </source>
</evidence>
<evidence type="ECO:0000256" key="5">
    <source>
        <dbReference type="ARBA" id="ARBA00022491"/>
    </source>
</evidence>
<dbReference type="Gene3D" id="2.30.30.90">
    <property type="match status" value="1"/>
</dbReference>
<comment type="subcellular location">
    <subcellularLocation>
        <location evidence="1">Cytoplasm</location>
    </subcellularLocation>
</comment>
<dbReference type="InterPro" id="IPR036388">
    <property type="entry name" value="WH-like_DNA-bd_sf"/>
</dbReference>
<dbReference type="FunFam" id="1.10.60.10:FF:000004">
    <property type="entry name" value="DtxR family transcriptional regulator"/>
    <property type="match status" value="1"/>
</dbReference>
<keyword evidence="15" id="KW-1185">Reference proteome</keyword>
<dbReference type="PANTHER" id="PTHR33238">
    <property type="entry name" value="IRON (METAL) DEPENDENT REPRESSOR, DTXR FAMILY"/>
    <property type="match status" value="1"/>
</dbReference>
<evidence type="ECO:0000259" key="13">
    <source>
        <dbReference type="PROSITE" id="PS50944"/>
    </source>
</evidence>
<keyword evidence="9" id="KW-0010">Activator</keyword>
<evidence type="ECO:0000256" key="6">
    <source>
        <dbReference type="ARBA" id="ARBA00023004"/>
    </source>
</evidence>
<dbReference type="SMART" id="SM00899">
    <property type="entry name" value="FeoA"/>
    <property type="match status" value="1"/>
</dbReference>
<protein>
    <recommendedName>
        <fullName evidence="12">Manganese transport regulator</fullName>
    </recommendedName>
</protein>
<dbReference type="InterPro" id="IPR050536">
    <property type="entry name" value="DtxR_MntR_Metal-Reg"/>
</dbReference>
<evidence type="ECO:0000256" key="7">
    <source>
        <dbReference type="ARBA" id="ARBA00023015"/>
    </source>
</evidence>
<dbReference type="InterPro" id="IPR007167">
    <property type="entry name" value="Fe-transptr_FeoA-like"/>
</dbReference>
<name>A0A1H6VA27_9MICO</name>
<evidence type="ECO:0000256" key="11">
    <source>
        <dbReference type="ARBA" id="ARBA00023211"/>
    </source>
</evidence>
<dbReference type="SMART" id="SM00529">
    <property type="entry name" value="HTH_DTXR"/>
    <property type="match status" value="1"/>
</dbReference>
<dbReference type="Pfam" id="PF02742">
    <property type="entry name" value="Fe_dep_repr_C"/>
    <property type="match status" value="1"/>
</dbReference>
<sequence>MTETPLTPTAQDYVKIVWNATEWSDARVTTKALAERLGVSAPTVSENVRKLVAAGLLDHEPYGAITLTAEGERRALDMVRRHRLIETFLVTQLGYGWDEVHDEAEVLEHACSSRMIDAIDARLGHPTRDPHGDPIPSASGRIDLVPGTNLAEAEQGDWVVVRLSDADPAVLRDLATLGLNLDASIRVLGPDGSGGIRVETAEATALTVPPATADAVWLVPQGS</sequence>
<dbReference type="InterPro" id="IPR008988">
    <property type="entry name" value="Transcriptional_repressor_C"/>
</dbReference>
<dbReference type="InterPro" id="IPR022687">
    <property type="entry name" value="HTH_DTXR"/>
</dbReference>
<dbReference type="PANTHER" id="PTHR33238:SF11">
    <property type="entry name" value="TRANSCRIPTIONAL REGULATOR MNTR"/>
    <property type="match status" value="1"/>
</dbReference>
<dbReference type="OrthoDB" id="9791355at2"/>
<evidence type="ECO:0000256" key="1">
    <source>
        <dbReference type="ARBA" id="ARBA00004496"/>
    </source>
</evidence>
<evidence type="ECO:0000256" key="9">
    <source>
        <dbReference type="ARBA" id="ARBA00023159"/>
    </source>
</evidence>
<evidence type="ECO:0000256" key="3">
    <source>
        <dbReference type="ARBA" id="ARBA00011738"/>
    </source>
</evidence>
<dbReference type="Gene3D" id="1.10.10.10">
    <property type="entry name" value="Winged helix-like DNA-binding domain superfamily/Winged helix DNA-binding domain"/>
    <property type="match status" value="1"/>
</dbReference>
<dbReference type="STRING" id="1043493.SAMN05421637_0609"/>